<name>A0A3Q9IM31_9BACT</name>
<dbReference type="EMBL" id="CP032819">
    <property type="protein sequence ID" value="AZS28987.1"/>
    <property type="molecule type" value="Genomic_DNA"/>
</dbReference>
<dbReference type="Gene3D" id="3.80.10.10">
    <property type="entry name" value="Ribonuclease Inhibitor"/>
    <property type="match status" value="1"/>
</dbReference>
<gene>
    <name evidence="1" type="ORF">D8S85_05065</name>
</gene>
<dbReference type="InterPro" id="IPR032675">
    <property type="entry name" value="LRR_dom_sf"/>
</dbReference>
<dbReference type="Pfam" id="PF13306">
    <property type="entry name" value="LRR_5"/>
    <property type="match status" value="1"/>
</dbReference>
<dbReference type="AlphaFoldDB" id="A0A3Q9IM31"/>
<accession>A0A3Q9IM31</accession>
<dbReference type="KEGG" id="buy:D8S85_05065"/>
<evidence type="ECO:0000313" key="2">
    <source>
        <dbReference type="Proteomes" id="UP000270673"/>
    </source>
</evidence>
<reference evidence="1 2" key="1">
    <citation type="submission" date="2018-10" db="EMBL/GenBank/DDBJ databases">
        <title>Butyricimonas faecalis sp. nov., isolated from human faeces and emended description of the genus Butyricimonas.</title>
        <authorList>
            <person name="Le Roy T."/>
            <person name="Van der Smissen P."/>
            <person name="Paquot A."/>
            <person name="Delzenne N."/>
            <person name="Muccioli G."/>
            <person name="Collet J.-F."/>
            <person name="Cani P.D."/>
        </authorList>
    </citation>
    <scope>NUCLEOTIDE SEQUENCE [LARGE SCALE GENOMIC DNA]</scope>
    <source>
        <strain evidence="1 2">H184</strain>
    </source>
</reference>
<dbReference type="SUPFAM" id="SSF52058">
    <property type="entry name" value="L domain-like"/>
    <property type="match status" value="1"/>
</dbReference>
<protein>
    <recommendedName>
        <fullName evidence="3">Leucine-rich repeat domain-containing protein</fullName>
    </recommendedName>
</protein>
<organism evidence="1 2">
    <name type="scientific">Butyricimonas faecalis</name>
    <dbReference type="NCBI Taxonomy" id="2093856"/>
    <lineage>
        <taxon>Bacteria</taxon>
        <taxon>Pseudomonadati</taxon>
        <taxon>Bacteroidota</taxon>
        <taxon>Bacteroidia</taxon>
        <taxon>Bacteroidales</taxon>
        <taxon>Odoribacteraceae</taxon>
        <taxon>Butyricimonas</taxon>
    </lineage>
</organism>
<evidence type="ECO:0008006" key="3">
    <source>
        <dbReference type="Google" id="ProtNLM"/>
    </source>
</evidence>
<proteinExistence type="predicted"/>
<sequence>MCKIYQYIMMAFVVVTTASCVSEMDETEIEASQHRIQLVVDGFPAFGESTTRAIGTPDVGKTSWTEGDELLLAVNSAYHGDKYAVFTYNGETWTLTSGELYFREGNIVRVTHVYYAPNYEWSSGELELKEGKVAGTDECIEGTGTTTDGETVTVSFSSATRKYSRLRIATAPNTDVLVIAKDFIPANGNSAVNNTYTFTSDADGNVFLYGNFTMDSSIEVKYGENSLVDYTFTESTKDGISYALDATFTSAVDLKPNDIMEMVKKEMQEGRTDFKIILAPNAGEEELKAITSILQDASVNLTITGITSIPEKGFSQMENLQSIRLPDVTELGAYAFEECSNIKTIEAPKLEKINNGCFRNCDYLQKLVFGTITRVDDTDGLLIPNNSRNTIDLVLSEQQKLLTNDGHGIWTPATSDERYSGSSESNKNQFFGYIFKSIRFK</sequence>
<dbReference type="Proteomes" id="UP000270673">
    <property type="component" value="Chromosome"/>
</dbReference>
<dbReference type="PROSITE" id="PS51257">
    <property type="entry name" value="PROKAR_LIPOPROTEIN"/>
    <property type="match status" value="1"/>
</dbReference>
<dbReference type="OrthoDB" id="1059553at2"/>
<keyword evidence="2" id="KW-1185">Reference proteome</keyword>
<dbReference type="InterPro" id="IPR026906">
    <property type="entry name" value="LRR_5"/>
</dbReference>
<evidence type="ECO:0000313" key="1">
    <source>
        <dbReference type="EMBL" id="AZS28987.1"/>
    </source>
</evidence>